<organism evidence="2 3">
    <name type="scientific">Lentzea albida</name>
    <dbReference type="NCBI Taxonomy" id="65499"/>
    <lineage>
        <taxon>Bacteria</taxon>
        <taxon>Bacillati</taxon>
        <taxon>Actinomycetota</taxon>
        <taxon>Actinomycetes</taxon>
        <taxon>Pseudonocardiales</taxon>
        <taxon>Pseudonocardiaceae</taxon>
        <taxon>Lentzea</taxon>
    </lineage>
</organism>
<evidence type="ECO:0000256" key="1">
    <source>
        <dbReference type="SAM" id="MobiDB-lite"/>
    </source>
</evidence>
<protein>
    <submittedName>
        <fullName evidence="2">Uncharacterized protein</fullName>
    </submittedName>
</protein>
<evidence type="ECO:0000313" key="3">
    <source>
        <dbReference type="Proteomes" id="UP000199503"/>
    </source>
</evidence>
<evidence type="ECO:0000313" key="2">
    <source>
        <dbReference type="EMBL" id="SES32106.1"/>
    </source>
</evidence>
<sequence>MTFPYDSARQQLQTWQQDLDARGARLEKVALEASRVQTRGGELSPADVAEIEKFARSKDAPNALKDLQRKVDAGALSWQDIASGRAVGDPDVQRAMQTSMPSLKRAYTAIKEGQDPDEVVAAGQQRPRRARGDYDDDAPSDFTEDAF</sequence>
<dbReference type="AlphaFoldDB" id="A0A1H9WDV1"/>
<proteinExistence type="predicted"/>
<feature type="compositionally biased region" description="Acidic residues" evidence="1">
    <location>
        <begin position="134"/>
        <end position="147"/>
    </location>
</feature>
<gene>
    <name evidence="2" type="ORF">SAMN04488000_1226</name>
</gene>
<dbReference type="RefSeq" id="WP_089924978.1">
    <property type="nucleotide sequence ID" value="NZ_FOFV01000022.1"/>
</dbReference>
<feature type="region of interest" description="Disordered" evidence="1">
    <location>
        <begin position="109"/>
        <end position="147"/>
    </location>
</feature>
<dbReference type="OrthoDB" id="3700158at2"/>
<dbReference type="Proteomes" id="UP000199503">
    <property type="component" value="Unassembled WGS sequence"/>
</dbReference>
<name>A0A1H9WDV1_9PSEU</name>
<accession>A0A1H9WDV1</accession>
<dbReference type="STRING" id="65499.SAMN04488000_1226"/>
<dbReference type="EMBL" id="FOFV01000022">
    <property type="protein sequence ID" value="SES32106.1"/>
    <property type="molecule type" value="Genomic_DNA"/>
</dbReference>
<keyword evidence="3" id="KW-1185">Reference proteome</keyword>
<reference evidence="3" key="1">
    <citation type="submission" date="2016-10" db="EMBL/GenBank/DDBJ databases">
        <authorList>
            <person name="Varghese N."/>
            <person name="Submissions S."/>
        </authorList>
    </citation>
    <scope>NUCLEOTIDE SEQUENCE [LARGE SCALE GENOMIC DNA]</scope>
    <source>
        <strain evidence="3">DSM 44437</strain>
    </source>
</reference>